<evidence type="ECO:0000313" key="2">
    <source>
        <dbReference type="Proteomes" id="UP000595814"/>
    </source>
</evidence>
<dbReference type="Proteomes" id="UP000595814">
    <property type="component" value="Chromosome"/>
</dbReference>
<protein>
    <submittedName>
        <fullName evidence="1">Uncharacterized protein</fullName>
    </submittedName>
</protein>
<accession>A0AC61MMR4</accession>
<reference evidence="1 2" key="1">
    <citation type="journal article" date="2022" name="Int. J. Syst. Evol. Microbiol.">
        <title>Miniphocaeibacter halophilus sp. nov., an ammonium-tolerant acetate-producing bacterium isolated from a biogas system.</title>
        <authorList>
            <person name="Schnurer A."/>
            <person name="Singh A."/>
            <person name="Bi S."/>
            <person name="Qiao W."/>
            <person name="Westerholm M."/>
        </authorList>
    </citation>
    <scope>NUCLEOTIDE SEQUENCE [LARGE SCALE GENOMIC DNA]</scope>
    <source>
        <strain evidence="1 2">AMB_01</strain>
    </source>
</reference>
<gene>
    <name evidence="1" type="ORF">JFY71_06305</name>
</gene>
<evidence type="ECO:0000313" key="1">
    <source>
        <dbReference type="EMBL" id="QQK06957.1"/>
    </source>
</evidence>
<keyword evidence="2" id="KW-1185">Reference proteome</keyword>
<sequence>MEKNLSVWDKEVGEIRKPGLSHVVMTALFSGVGIVVGTIGSLAVPVGFVSAFWPGQAIQSVGSIWYGAWGGIAGVLFPIISNVIGAGVAIPVSLAYIPGNFLQSMIAGIAFRTLKRDPRLKSFKDWIVYIIFGILISNAVGAFWGTWTQRLFGLLTPDSHFVTFMGWWIGNSVGSGILGIVMLKFISPIVIKSKTFCKGYWA</sequence>
<proteinExistence type="predicted"/>
<dbReference type="EMBL" id="CP066744">
    <property type="protein sequence ID" value="QQK06957.1"/>
    <property type="molecule type" value="Genomic_DNA"/>
</dbReference>
<organism evidence="1 2">
    <name type="scientific">Miniphocaeibacter halophilus</name>
    <dbReference type="NCBI Taxonomy" id="2931922"/>
    <lineage>
        <taxon>Bacteria</taxon>
        <taxon>Bacillati</taxon>
        <taxon>Bacillota</taxon>
        <taxon>Tissierellia</taxon>
        <taxon>Tissierellales</taxon>
        <taxon>Peptoniphilaceae</taxon>
        <taxon>Miniphocaeibacter</taxon>
    </lineage>
</organism>
<name>A0AC61MMR4_9FIRM</name>